<evidence type="ECO:0000313" key="3">
    <source>
        <dbReference type="Proteomes" id="UP000499080"/>
    </source>
</evidence>
<dbReference type="EMBL" id="BGPR01001212">
    <property type="protein sequence ID" value="GBM48364.1"/>
    <property type="molecule type" value="Genomic_DNA"/>
</dbReference>
<keyword evidence="3" id="KW-1185">Reference proteome</keyword>
<protein>
    <submittedName>
        <fullName evidence="2">Uncharacterized protein</fullName>
    </submittedName>
</protein>
<sequence length="131" mass="14602">MTSGQQHFARKVLQENYVSLTPSQVHGSGFVKTGSGTDCRPGPKKTQFEMDPVGKRLILKMTRSEENFFRKGPESFESSKVSSHLTRFSYPTGSTSGSGSFEGNEMLLLMKGAGFFDRHIADEFIREETLL</sequence>
<evidence type="ECO:0000313" key="2">
    <source>
        <dbReference type="EMBL" id="GBM48364.1"/>
    </source>
</evidence>
<accession>A0A4Y2G8W5</accession>
<dbReference type="AlphaFoldDB" id="A0A4Y2G8W5"/>
<gene>
    <name evidence="2" type="ORF">AVEN_37814_1</name>
</gene>
<name>A0A4Y2G8W5_ARAVE</name>
<reference evidence="2 3" key="1">
    <citation type="journal article" date="2019" name="Sci. Rep.">
        <title>Orb-weaving spider Araneus ventricosus genome elucidates the spidroin gene catalogue.</title>
        <authorList>
            <person name="Kono N."/>
            <person name="Nakamura H."/>
            <person name="Ohtoshi R."/>
            <person name="Moran D.A.P."/>
            <person name="Shinohara A."/>
            <person name="Yoshida Y."/>
            <person name="Fujiwara M."/>
            <person name="Mori M."/>
            <person name="Tomita M."/>
            <person name="Arakawa K."/>
        </authorList>
    </citation>
    <scope>NUCLEOTIDE SEQUENCE [LARGE SCALE GENOMIC DNA]</scope>
</reference>
<feature type="region of interest" description="Disordered" evidence="1">
    <location>
        <begin position="28"/>
        <end position="48"/>
    </location>
</feature>
<dbReference type="Proteomes" id="UP000499080">
    <property type="component" value="Unassembled WGS sequence"/>
</dbReference>
<proteinExistence type="predicted"/>
<comment type="caution">
    <text evidence="2">The sequence shown here is derived from an EMBL/GenBank/DDBJ whole genome shotgun (WGS) entry which is preliminary data.</text>
</comment>
<evidence type="ECO:0000256" key="1">
    <source>
        <dbReference type="SAM" id="MobiDB-lite"/>
    </source>
</evidence>
<organism evidence="2 3">
    <name type="scientific">Araneus ventricosus</name>
    <name type="common">Orbweaver spider</name>
    <name type="synonym">Epeira ventricosa</name>
    <dbReference type="NCBI Taxonomy" id="182803"/>
    <lineage>
        <taxon>Eukaryota</taxon>
        <taxon>Metazoa</taxon>
        <taxon>Ecdysozoa</taxon>
        <taxon>Arthropoda</taxon>
        <taxon>Chelicerata</taxon>
        <taxon>Arachnida</taxon>
        <taxon>Araneae</taxon>
        <taxon>Araneomorphae</taxon>
        <taxon>Entelegynae</taxon>
        <taxon>Araneoidea</taxon>
        <taxon>Araneidae</taxon>
        <taxon>Araneus</taxon>
    </lineage>
</organism>